<dbReference type="InterPro" id="IPR021146">
    <property type="entry name" value="Phage_gp6-like_head-tail"/>
</dbReference>
<dbReference type="RefSeq" id="WP_258336129.1">
    <property type="nucleotide sequence ID" value="NZ_JANRHJ010000015.1"/>
</dbReference>
<organism evidence="1 2">
    <name type="scientific">Phocaeicola barnesiae</name>
    <dbReference type="NCBI Taxonomy" id="376804"/>
    <lineage>
        <taxon>Bacteria</taxon>
        <taxon>Pseudomonadati</taxon>
        <taxon>Bacteroidota</taxon>
        <taxon>Bacteroidia</taxon>
        <taxon>Bacteroidales</taxon>
        <taxon>Bacteroidaceae</taxon>
        <taxon>Phocaeicola</taxon>
    </lineage>
</organism>
<dbReference type="InterPro" id="IPR006450">
    <property type="entry name" value="Phage_HK97_gp6-like"/>
</dbReference>
<dbReference type="NCBIfam" id="TIGR01560">
    <property type="entry name" value="put_DNA_pack"/>
    <property type="match status" value="1"/>
</dbReference>
<evidence type="ECO:0000313" key="2">
    <source>
        <dbReference type="Proteomes" id="UP001204579"/>
    </source>
</evidence>
<accession>A0AAW5N7Y4</accession>
<keyword evidence="2" id="KW-1185">Reference proteome</keyword>
<comment type="caution">
    <text evidence="1">The sequence shown here is derived from an EMBL/GenBank/DDBJ whole genome shotgun (WGS) entry which is preliminary data.</text>
</comment>
<dbReference type="Pfam" id="PF05135">
    <property type="entry name" value="Phage_connect_1"/>
    <property type="match status" value="1"/>
</dbReference>
<evidence type="ECO:0000313" key="1">
    <source>
        <dbReference type="EMBL" id="MCR8874886.1"/>
    </source>
</evidence>
<dbReference type="CDD" id="cd08054">
    <property type="entry name" value="gp6"/>
    <property type="match status" value="1"/>
</dbReference>
<sequence length="98" mass="11380">MYLDLEIIKKHLNLDDDFVADDEYLKQLAEVAENAVSIHIDRDFSELEDEEGNLPPALQHALLLLIANYYNNRESVTNVSANNIPFSYNYLLDLFKNY</sequence>
<dbReference type="Proteomes" id="UP001204579">
    <property type="component" value="Unassembled WGS sequence"/>
</dbReference>
<gene>
    <name evidence="1" type="ORF">NW209_12850</name>
</gene>
<proteinExistence type="predicted"/>
<protein>
    <submittedName>
        <fullName evidence="1">Head-tail connector protein</fullName>
    </submittedName>
</protein>
<dbReference type="EMBL" id="JANRHJ010000015">
    <property type="protein sequence ID" value="MCR8874886.1"/>
    <property type="molecule type" value="Genomic_DNA"/>
</dbReference>
<reference evidence="1 2" key="1">
    <citation type="submission" date="2022-08" db="EMBL/GenBank/DDBJ databases">
        <authorList>
            <person name="Zeman M."/>
            <person name="Kubasova T."/>
        </authorList>
    </citation>
    <scope>NUCLEOTIDE SEQUENCE [LARGE SCALE GENOMIC DNA]</scope>
    <source>
        <strain evidence="1 2">ET62</strain>
    </source>
</reference>
<dbReference type="AlphaFoldDB" id="A0AAW5N7Y4"/>
<name>A0AAW5N7Y4_9BACT</name>
<dbReference type="Gene3D" id="1.10.3230.30">
    <property type="entry name" value="Phage gp6-like head-tail connector protein"/>
    <property type="match status" value="1"/>
</dbReference>